<dbReference type="InterPro" id="IPR011856">
    <property type="entry name" value="tRNA_endonuc-like_dom_sf"/>
</dbReference>
<dbReference type="RefSeq" id="WP_229962950.1">
    <property type="nucleotide sequence ID" value="NZ_JAJJWI010000040.1"/>
</dbReference>
<dbReference type="EMBL" id="JBHUHV010000063">
    <property type="protein sequence ID" value="MFD2069479.1"/>
    <property type="molecule type" value="Genomic_DNA"/>
</dbReference>
<gene>
    <name evidence="3" type="ORF">ACFSKU_21535</name>
</gene>
<dbReference type="InterPro" id="IPR009362">
    <property type="entry name" value="YhcG_C"/>
</dbReference>
<accession>A0ABW4X473</accession>
<protein>
    <submittedName>
        <fullName evidence="3">YhcG family protein</fullName>
    </submittedName>
</protein>
<sequence length="348" mass="40551">MTQDRSNLPEGKEANDLFNNVAALIEQSKRQVALTVNREVTLLYWHVGKAINHKLLQEQRGEYGEQVVESLSSQLTKTYGKGWSKRHLWHCVRVADTFQEDQIVNALSTQLSWTHLRILAMFEDELKREFYTALCVQERWSTRVLQERIDSMLFERSALSKKPEDLLRRELSTLKSAGAVTPDLVFRDPYVLDFLGLSDTYSERDLESSILTQLQQFIIELGSDFAFLARQKRIIIDNEDFKIDLLFYHRGLKRLVAIDLKLGRFKAAYKGQMELYLKWLDKYERKEGEESPIGLILCAEKSQEQIELLELNKGHIRVSEYLTQLPPKEVFASRLHKAIELAKVKKEE</sequence>
<proteinExistence type="predicted"/>
<evidence type="ECO:0000259" key="1">
    <source>
        <dbReference type="Pfam" id="PF06250"/>
    </source>
</evidence>
<feature type="domain" description="YhcG N-terminal" evidence="2">
    <location>
        <begin position="21"/>
        <end position="156"/>
    </location>
</feature>
<name>A0ABW4X473_9BACT</name>
<keyword evidence="4" id="KW-1185">Reference proteome</keyword>
<dbReference type="Gene3D" id="3.40.1350.10">
    <property type="match status" value="1"/>
</dbReference>
<organism evidence="3 4">
    <name type="scientific">Pontibacter silvestris</name>
    <dbReference type="NCBI Taxonomy" id="2305183"/>
    <lineage>
        <taxon>Bacteria</taxon>
        <taxon>Pseudomonadati</taxon>
        <taxon>Bacteroidota</taxon>
        <taxon>Cytophagia</taxon>
        <taxon>Cytophagales</taxon>
        <taxon>Hymenobacteraceae</taxon>
        <taxon>Pontibacter</taxon>
    </lineage>
</organism>
<comment type="caution">
    <text evidence="3">The sequence shown here is derived from an EMBL/GenBank/DDBJ whole genome shotgun (WGS) entry which is preliminary data.</text>
</comment>
<reference evidence="4" key="1">
    <citation type="journal article" date="2019" name="Int. J. Syst. Evol. Microbiol.">
        <title>The Global Catalogue of Microorganisms (GCM) 10K type strain sequencing project: providing services to taxonomists for standard genome sequencing and annotation.</title>
        <authorList>
            <consortium name="The Broad Institute Genomics Platform"/>
            <consortium name="The Broad Institute Genome Sequencing Center for Infectious Disease"/>
            <person name="Wu L."/>
            <person name="Ma J."/>
        </authorList>
    </citation>
    <scope>NUCLEOTIDE SEQUENCE [LARGE SCALE GENOMIC DNA]</scope>
    <source>
        <strain evidence="4">JCM 16545</strain>
    </source>
</reference>
<dbReference type="Proteomes" id="UP001597369">
    <property type="component" value="Unassembled WGS sequence"/>
</dbReference>
<dbReference type="PANTHER" id="PTHR30547:SF5">
    <property type="entry name" value="NUCLEASE YHCG-RELATED"/>
    <property type="match status" value="1"/>
</dbReference>
<evidence type="ECO:0000313" key="3">
    <source>
        <dbReference type="EMBL" id="MFD2069479.1"/>
    </source>
</evidence>
<evidence type="ECO:0000313" key="4">
    <source>
        <dbReference type="Proteomes" id="UP001597369"/>
    </source>
</evidence>
<dbReference type="Pfam" id="PF06250">
    <property type="entry name" value="YhcG_C"/>
    <property type="match status" value="1"/>
</dbReference>
<dbReference type="InterPro" id="IPR053148">
    <property type="entry name" value="PD-DEXK-like_domain"/>
</dbReference>
<dbReference type="InterPro" id="IPR041527">
    <property type="entry name" value="YhcG_N"/>
</dbReference>
<dbReference type="PANTHER" id="PTHR30547">
    <property type="entry name" value="UNCHARACTERIZED PROTEIN YHCG-RELATED"/>
    <property type="match status" value="1"/>
</dbReference>
<feature type="domain" description="YhcG PDDEXK nuclease" evidence="1">
    <location>
        <begin position="185"/>
        <end position="329"/>
    </location>
</feature>
<evidence type="ECO:0000259" key="2">
    <source>
        <dbReference type="Pfam" id="PF17761"/>
    </source>
</evidence>
<dbReference type="Pfam" id="PF17761">
    <property type="entry name" value="DUF1016_N"/>
    <property type="match status" value="1"/>
</dbReference>